<dbReference type="SMART" id="SM00317">
    <property type="entry name" value="SET"/>
    <property type="match status" value="1"/>
</dbReference>
<dbReference type="InterPro" id="IPR050777">
    <property type="entry name" value="SET2_Histone-Lys_MeTrsfase"/>
</dbReference>
<evidence type="ECO:0000256" key="2">
    <source>
        <dbReference type="ARBA" id="ARBA00004286"/>
    </source>
</evidence>
<dbReference type="Pfam" id="PF00856">
    <property type="entry name" value="SET"/>
    <property type="match status" value="1"/>
</dbReference>
<feature type="compositionally biased region" description="Basic residues" evidence="8">
    <location>
        <begin position="343"/>
        <end position="352"/>
    </location>
</feature>
<evidence type="ECO:0000313" key="10">
    <source>
        <dbReference type="EMBL" id="KAK3367730.1"/>
    </source>
</evidence>
<evidence type="ECO:0000256" key="6">
    <source>
        <dbReference type="ARBA" id="ARBA00022691"/>
    </source>
</evidence>
<evidence type="ECO:0000256" key="5">
    <source>
        <dbReference type="ARBA" id="ARBA00022679"/>
    </source>
</evidence>
<evidence type="ECO:0000256" key="7">
    <source>
        <dbReference type="ARBA" id="ARBA00023242"/>
    </source>
</evidence>
<protein>
    <recommendedName>
        <fullName evidence="9">SET domain-containing protein</fullName>
    </recommendedName>
</protein>
<sequence>MESKPSKPLGQSSQRTFWAWDANRTIQAPVENVKRISFIYFNPDNFNISRKPLSSKKFKRLNDSPTSRKILSILRPPKSIIRNGIFDCINCYQNPSIMTCTFSSCYAPFRDAHFSHIFDSYLEIRTTAGMGYGIFVQPNKTVPRGMLLGDYLGELIPSSLAPTNISPYIYGLTIDTRIDAKKIGNWTRFMNSHCFPNVEGAQEHIGKVLSMVFRASKDIKGGEQLFIDYGAWYFKGKYCKCSWKPEPHKHRYDENPLPTAEYVNWDTIVVNYPLPKNKEEEGKEQEWEAMPEADSEESKKDGTYQKPSAEREKSKKRKASPVSHDALLGDINTGDHNMETRSMRRRRLKQGK</sequence>
<dbReference type="SUPFAM" id="SSF82199">
    <property type="entry name" value="SET domain"/>
    <property type="match status" value="1"/>
</dbReference>
<dbReference type="PANTHER" id="PTHR22884">
    <property type="entry name" value="SET DOMAIN PROTEINS"/>
    <property type="match status" value="1"/>
</dbReference>
<keyword evidence="5" id="KW-0808">Transferase</keyword>
<evidence type="ECO:0000256" key="4">
    <source>
        <dbReference type="ARBA" id="ARBA00022603"/>
    </source>
</evidence>
<name>A0AAE0K141_9PEZI</name>
<comment type="subcellular location">
    <subcellularLocation>
        <location evidence="2">Chromosome</location>
    </subcellularLocation>
    <subcellularLocation>
        <location evidence="1">Nucleus</location>
    </subcellularLocation>
</comment>
<keyword evidence="4" id="KW-0489">Methyltransferase</keyword>
<dbReference type="InterPro" id="IPR046341">
    <property type="entry name" value="SET_dom_sf"/>
</dbReference>
<keyword evidence="11" id="KW-1185">Reference proteome</keyword>
<reference evidence="10" key="1">
    <citation type="journal article" date="2023" name="Mol. Phylogenet. Evol.">
        <title>Genome-scale phylogeny and comparative genomics of the fungal order Sordariales.</title>
        <authorList>
            <person name="Hensen N."/>
            <person name="Bonometti L."/>
            <person name="Westerberg I."/>
            <person name="Brannstrom I.O."/>
            <person name="Guillou S."/>
            <person name="Cros-Aarteil S."/>
            <person name="Calhoun S."/>
            <person name="Haridas S."/>
            <person name="Kuo A."/>
            <person name="Mondo S."/>
            <person name="Pangilinan J."/>
            <person name="Riley R."/>
            <person name="LaButti K."/>
            <person name="Andreopoulos B."/>
            <person name="Lipzen A."/>
            <person name="Chen C."/>
            <person name="Yan M."/>
            <person name="Daum C."/>
            <person name="Ng V."/>
            <person name="Clum A."/>
            <person name="Steindorff A."/>
            <person name="Ohm R.A."/>
            <person name="Martin F."/>
            <person name="Silar P."/>
            <person name="Natvig D.O."/>
            <person name="Lalanne C."/>
            <person name="Gautier V."/>
            <person name="Ament-Velasquez S.L."/>
            <person name="Kruys A."/>
            <person name="Hutchinson M.I."/>
            <person name="Powell A.J."/>
            <person name="Barry K."/>
            <person name="Miller A.N."/>
            <person name="Grigoriev I.V."/>
            <person name="Debuchy R."/>
            <person name="Gladieux P."/>
            <person name="Hiltunen Thoren M."/>
            <person name="Johannesson H."/>
        </authorList>
    </citation>
    <scope>NUCLEOTIDE SEQUENCE</scope>
    <source>
        <strain evidence="10">CBS 232.78</strain>
    </source>
</reference>
<evidence type="ECO:0000259" key="9">
    <source>
        <dbReference type="PROSITE" id="PS50280"/>
    </source>
</evidence>
<dbReference type="Gene3D" id="2.170.270.10">
    <property type="entry name" value="SET domain"/>
    <property type="match status" value="1"/>
</dbReference>
<feature type="compositionally biased region" description="Basic and acidic residues" evidence="8">
    <location>
        <begin position="276"/>
        <end position="286"/>
    </location>
</feature>
<dbReference type="GO" id="GO:0005694">
    <property type="term" value="C:chromosome"/>
    <property type="evidence" value="ECO:0007669"/>
    <property type="project" value="UniProtKB-SubCell"/>
</dbReference>
<dbReference type="Proteomes" id="UP001285441">
    <property type="component" value="Unassembled WGS sequence"/>
</dbReference>
<evidence type="ECO:0000256" key="1">
    <source>
        <dbReference type="ARBA" id="ARBA00004123"/>
    </source>
</evidence>
<feature type="region of interest" description="Disordered" evidence="8">
    <location>
        <begin position="276"/>
        <end position="352"/>
    </location>
</feature>
<dbReference type="EMBL" id="JAULSW010000011">
    <property type="protein sequence ID" value="KAK3367730.1"/>
    <property type="molecule type" value="Genomic_DNA"/>
</dbReference>
<evidence type="ECO:0000313" key="11">
    <source>
        <dbReference type="Proteomes" id="UP001285441"/>
    </source>
</evidence>
<dbReference type="GO" id="GO:0008168">
    <property type="term" value="F:methyltransferase activity"/>
    <property type="evidence" value="ECO:0007669"/>
    <property type="project" value="UniProtKB-KW"/>
</dbReference>
<comment type="caution">
    <text evidence="10">The sequence shown here is derived from an EMBL/GenBank/DDBJ whole genome shotgun (WGS) entry which is preliminary data.</text>
</comment>
<accession>A0AAE0K141</accession>
<evidence type="ECO:0000256" key="8">
    <source>
        <dbReference type="SAM" id="MobiDB-lite"/>
    </source>
</evidence>
<dbReference type="PROSITE" id="PS50280">
    <property type="entry name" value="SET"/>
    <property type="match status" value="1"/>
</dbReference>
<gene>
    <name evidence="10" type="ORF">B0H63DRAFT_565643</name>
</gene>
<organism evidence="10 11">
    <name type="scientific">Podospora didyma</name>
    <dbReference type="NCBI Taxonomy" id="330526"/>
    <lineage>
        <taxon>Eukaryota</taxon>
        <taxon>Fungi</taxon>
        <taxon>Dikarya</taxon>
        <taxon>Ascomycota</taxon>
        <taxon>Pezizomycotina</taxon>
        <taxon>Sordariomycetes</taxon>
        <taxon>Sordariomycetidae</taxon>
        <taxon>Sordariales</taxon>
        <taxon>Podosporaceae</taxon>
        <taxon>Podospora</taxon>
    </lineage>
</organism>
<dbReference type="InterPro" id="IPR001214">
    <property type="entry name" value="SET_dom"/>
</dbReference>
<feature type="compositionally biased region" description="Basic and acidic residues" evidence="8">
    <location>
        <begin position="296"/>
        <end position="313"/>
    </location>
</feature>
<keyword evidence="3" id="KW-0158">Chromosome</keyword>
<proteinExistence type="predicted"/>
<evidence type="ECO:0000256" key="3">
    <source>
        <dbReference type="ARBA" id="ARBA00022454"/>
    </source>
</evidence>
<reference evidence="10" key="2">
    <citation type="submission" date="2023-06" db="EMBL/GenBank/DDBJ databases">
        <authorList>
            <consortium name="Lawrence Berkeley National Laboratory"/>
            <person name="Haridas S."/>
            <person name="Hensen N."/>
            <person name="Bonometti L."/>
            <person name="Westerberg I."/>
            <person name="Brannstrom I.O."/>
            <person name="Guillou S."/>
            <person name="Cros-Aarteil S."/>
            <person name="Calhoun S."/>
            <person name="Kuo A."/>
            <person name="Mondo S."/>
            <person name="Pangilinan J."/>
            <person name="Riley R."/>
            <person name="LaButti K."/>
            <person name="Andreopoulos B."/>
            <person name="Lipzen A."/>
            <person name="Chen C."/>
            <person name="Yanf M."/>
            <person name="Daum C."/>
            <person name="Ng V."/>
            <person name="Clum A."/>
            <person name="Steindorff A."/>
            <person name="Ohm R."/>
            <person name="Martin F."/>
            <person name="Silar P."/>
            <person name="Natvig D."/>
            <person name="Lalanne C."/>
            <person name="Gautier V."/>
            <person name="Ament-velasquez S.L."/>
            <person name="Kruys A."/>
            <person name="Hutchinson M.I."/>
            <person name="Powell A.J."/>
            <person name="Barry K."/>
            <person name="Miller A.N."/>
            <person name="Grigoriev I.V."/>
            <person name="Debuchy R."/>
            <person name="Gladieux P."/>
            <person name="Thoren M.H."/>
            <person name="Johannesson H."/>
        </authorList>
    </citation>
    <scope>NUCLEOTIDE SEQUENCE</scope>
    <source>
        <strain evidence="10">CBS 232.78</strain>
    </source>
</reference>
<dbReference type="AlphaFoldDB" id="A0AAE0K141"/>
<keyword evidence="6" id="KW-0949">S-adenosyl-L-methionine</keyword>
<keyword evidence="7" id="KW-0539">Nucleus</keyword>
<dbReference type="GO" id="GO:0005634">
    <property type="term" value="C:nucleus"/>
    <property type="evidence" value="ECO:0007669"/>
    <property type="project" value="UniProtKB-SubCell"/>
</dbReference>
<feature type="domain" description="SET" evidence="9">
    <location>
        <begin position="120"/>
        <end position="230"/>
    </location>
</feature>
<dbReference type="GO" id="GO:0032259">
    <property type="term" value="P:methylation"/>
    <property type="evidence" value="ECO:0007669"/>
    <property type="project" value="UniProtKB-KW"/>
</dbReference>